<reference evidence="8 9" key="1">
    <citation type="submission" date="2016-10" db="EMBL/GenBank/DDBJ databases">
        <authorList>
            <person name="de Groot N.N."/>
        </authorList>
    </citation>
    <scope>NUCLEOTIDE SEQUENCE [LARGE SCALE GENOMIC DNA]</scope>
    <source>
        <strain evidence="8 9">DSM 44892</strain>
    </source>
</reference>
<dbReference type="SUPFAM" id="SSF103473">
    <property type="entry name" value="MFS general substrate transporter"/>
    <property type="match status" value="1"/>
</dbReference>
<dbReference type="InterPro" id="IPR036259">
    <property type="entry name" value="MFS_trans_sf"/>
</dbReference>
<keyword evidence="9" id="KW-1185">Reference proteome</keyword>
<keyword evidence="5" id="KW-1133">Transmembrane helix</keyword>
<dbReference type="Pfam" id="PF07690">
    <property type="entry name" value="MFS_1"/>
    <property type="match status" value="1"/>
</dbReference>
<dbReference type="RefSeq" id="WP_072737012.1">
    <property type="nucleotide sequence ID" value="NZ_CP048813.1"/>
</dbReference>
<dbReference type="EMBL" id="FNDN01000004">
    <property type="protein sequence ID" value="SDI01537.1"/>
    <property type="molecule type" value="Genomic_DNA"/>
</dbReference>
<evidence type="ECO:0000256" key="1">
    <source>
        <dbReference type="ARBA" id="ARBA00004651"/>
    </source>
</evidence>
<dbReference type="AlphaFoldDB" id="A0A1G8H4G4"/>
<evidence type="ECO:0000256" key="2">
    <source>
        <dbReference type="ARBA" id="ARBA00022448"/>
    </source>
</evidence>
<proteinExistence type="predicted"/>
<feature type="domain" description="Major facilitator superfamily (MFS) profile" evidence="7">
    <location>
        <begin position="24"/>
        <end position="483"/>
    </location>
</feature>
<evidence type="ECO:0000256" key="6">
    <source>
        <dbReference type="ARBA" id="ARBA00023136"/>
    </source>
</evidence>
<sequence>MTSVDSRPDAPSTPPIPSARRWWILAALSIAQLMVVLDSTIVNIALPVAQQDLGFDDGGRQWVITAYSLAFGSLLLIGGRVNDLFGRKNSFVIGLIGFAGASALGGWAPTFEVLVGARALQGVFAALLAPAALSLLTVTFAGSRDRGKAFGIFGAVAGAGAAVGLLLGGVLTEYLSWRWCLYVNVVFAGVALVGALLLFPRHVKEEHAKGLDWLGAAVVTAGLFLLVYGFSHSETNGWDDPLTIGFLAAGVALLALFVMVQRSVAHPLLPLRVLLDRVRAASYLIMLISAVGLFGVSLFLTFYLQQSLGFSPVVTGVAFLPMTVAIALAASITGSVLTTRVSPRITATAGMLLGAAGMASLTLIGTDSSYVSHVLPGLILVGLGLGLIFANGMGFATIGVDNADAGVASATVNTAQQIGGAIGIALLSSVSAAAATSFATESGPSADLAEAAAIAGFQSAFWWAAGFFLVGALVAGVLYENRIPRSEPGADPVLVH</sequence>
<evidence type="ECO:0000313" key="9">
    <source>
        <dbReference type="Proteomes" id="UP000183263"/>
    </source>
</evidence>
<organism evidence="8 9">
    <name type="scientific">Rhodococcus triatomae</name>
    <dbReference type="NCBI Taxonomy" id="300028"/>
    <lineage>
        <taxon>Bacteria</taxon>
        <taxon>Bacillati</taxon>
        <taxon>Actinomycetota</taxon>
        <taxon>Actinomycetes</taxon>
        <taxon>Mycobacteriales</taxon>
        <taxon>Nocardiaceae</taxon>
        <taxon>Rhodococcus</taxon>
    </lineage>
</organism>
<dbReference type="InterPro" id="IPR004638">
    <property type="entry name" value="EmrB-like"/>
</dbReference>
<dbReference type="Gene3D" id="1.20.1250.20">
    <property type="entry name" value="MFS general substrate transporter like domains"/>
    <property type="match status" value="1"/>
</dbReference>
<keyword evidence="4" id="KW-0812">Transmembrane</keyword>
<evidence type="ECO:0000256" key="4">
    <source>
        <dbReference type="ARBA" id="ARBA00022692"/>
    </source>
</evidence>
<dbReference type="GO" id="GO:0022857">
    <property type="term" value="F:transmembrane transporter activity"/>
    <property type="evidence" value="ECO:0007669"/>
    <property type="project" value="InterPro"/>
</dbReference>
<evidence type="ECO:0000313" key="8">
    <source>
        <dbReference type="EMBL" id="SDI01537.1"/>
    </source>
</evidence>
<dbReference type="InterPro" id="IPR020846">
    <property type="entry name" value="MFS_dom"/>
</dbReference>
<name>A0A1G8H4G4_9NOCA</name>
<dbReference type="PRINTS" id="PR01036">
    <property type="entry name" value="TCRTETB"/>
</dbReference>
<dbReference type="OrthoDB" id="4080117at2"/>
<accession>A0A1G8H4G4</accession>
<keyword evidence="2" id="KW-0813">Transport</keyword>
<evidence type="ECO:0000256" key="5">
    <source>
        <dbReference type="ARBA" id="ARBA00022989"/>
    </source>
</evidence>
<dbReference type="Gene3D" id="1.20.1720.10">
    <property type="entry name" value="Multidrug resistance protein D"/>
    <property type="match status" value="1"/>
</dbReference>
<comment type="subcellular location">
    <subcellularLocation>
        <location evidence="1">Cell membrane</location>
        <topology evidence="1">Multi-pass membrane protein</topology>
    </subcellularLocation>
</comment>
<gene>
    <name evidence="8" type="ORF">SAMN05444695_104312</name>
</gene>
<evidence type="ECO:0000259" key="7">
    <source>
        <dbReference type="PROSITE" id="PS50850"/>
    </source>
</evidence>
<protein>
    <submittedName>
        <fullName evidence="8">Drug resistance transporter, EmrB/QacA subfamily</fullName>
    </submittedName>
</protein>
<dbReference type="InterPro" id="IPR011701">
    <property type="entry name" value="MFS"/>
</dbReference>
<dbReference type="PANTHER" id="PTHR42718">
    <property type="entry name" value="MAJOR FACILITATOR SUPERFAMILY MULTIDRUG TRANSPORTER MFSC"/>
    <property type="match status" value="1"/>
</dbReference>
<dbReference type="GO" id="GO:0005886">
    <property type="term" value="C:plasma membrane"/>
    <property type="evidence" value="ECO:0007669"/>
    <property type="project" value="UniProtKB-SubCell"/>
</dbReference>
<keyword evidence="6" id="KW-0472">Membrane</keyword>
<evidence type="ECO:0000256" key="3">
    <source>
        <dbReference type="ARBA" id="ARBA00022475"/>
    </source>
</evidence>
<dbReference type="NCBIfam" id="TIGR00711">
    <property type="entry name" value="efflux_EmrB"/>
    <property type="match status" value="1"/>
</dbReference>
<dbReference type="PANTHER" id="PTHR42718:SF46">
    <property type="entry name" value="BLR6921 PROTEIN"/>
    <property type="match status" value="1"/>
</dbReference>
<dbReference type="Proteomes" id="UP000183263">
    <property type="component" value="Unassembled WGS sequence"/>
</dbReference>
<keyword evidence="3" id="KW-1003">Cell membrane</keyword>
<dbReference type="PROSITE" id="PS50850">
    <property type="entry name" value="MFS"/>
    <property type="match status" value="1"/>
</dbReference>
<dbReference type="CDD" id="cd17321">
    <property type="entry name" value="MFS_MMR_MDR_like"/>
    <property type="match status" value="1"/>
</dbReference>